<feature type="modified residue" description="4-aspartylphosphate" evidence="9">
    <location>
        <position position="879"/>
    </location>
</feature>
<dbReference type="InterPro" id="IPR003594">
    <property type="entry name" value="HATPase_dom"/>
</dbReference>
<comment type="caution">
    <text evidence="14">The sequence shown here is derived from an EMBL/GenBank/DDBJ whole genome shotgun (WGS) entry which is preliminary data.</text>
</comment>
<dbReference type="NCBIfam" id="TIGR00229">
    <property type="entry name" value="sensory_box"/>
    <property type="match status" value="1"/>
</dbReference>
<evidence type="ECO:0000256" key="5">
    <source>
        <dbReference type="ARBA" id="ARBA00022741"/>
    </source>
</evidence>
<keyword evidence="10" id="KW-0812">Transmembrane</keyword>
<feature type="transmembrane region" description="Helical" evidence="10">
    <location>
        <begin position="352"/>
        <end position="375"/>
    </location>
</feature>
<dbReference type="PROSITE" id="PS50109">
    <property type="entry name" value="HIS_KIN"/>
    <property type="match status" value="1"/>
</dbReference>
<dbReference type="RefSeq" id="WP_133703995.1">
    <property type="nucleotide sequence ID" value="NZ_SNXS01000017.1"/>
</dbReference>
<dbReference type="PANTHER" id="PTHR43065">
    <property type="entry name" value="SENSOR HISTIDINE KINASE"/>
    <property type="match status" value="1"/>
</dbReference>
<dbReference type="OrthoDB" id="9146564at2"/>
<dbReference type="SUPFAM" id="SSF55785">
    <property type="entry name" value="PYP-like sensor domain (PAS domain)"/>
    <property type="match status" value="1"/>
</dbReference>
<dbReference type="PANTHER" id="PTHR43065:SF46">
    <property type="entry name" value="C4-DICARBOXYLATE TRANSPORT SENSOR PROTEIN DCTB"/>
    <property type="match status" value="1"/>
</dbReference>
<dbReference type="GO" id="GO:0006355">
    <property type="term" value="P:regulation of DNA-templated transcription"/>
    <property type="evidence" value="ECO:0007669"/>
    <property type="project" value="InterPro"/>
</dbReference>
<dbReference type="Proteomes" id="UP000295361">
    <property type="component" value="Unassembled WGS sequence"/>
</dbReference>
<keyword evidence="3 9" id="KW-0597">Phosphoprotein</keyword>
<dbReference type="CDD" id="cd00130">
    <property type="entry name" value="PAS"/>
    <property type="match status" value="1"/>
</dbReference>
<dbReference type="AlphaFoldDB" id="A0A4R6QAP3"/>
<dbReference type="Gene3D" id="3.40.50.2300">
    <property type="match status" value="1"/>
</dbReference>
<keyword evidence="5" id="KW-0547">Nucleotide-binding</keyword>
<dbReference type="Pfam" id="PF00072">
    <property type="entry name" value="Response_reg"/>
    <property type="match status" value="1"/>
</dbReference>
<comment type="catalytic activity">
    <reaction evidence="1">
        <text>ATP + protein L-histidine = ADP + protein N-phospho-L-histidine.</text>
        <dbReference type="EC" id="2.7.13.3"/>
    </reaction>
</comment>
<dbReference type="Gene3D" id="3.30.565.10">
    <property type="entry name" value="Histidine kinase-like ATPase, C-terminal domain"/>
    <property type="match status" value="1"/>
</dbReference>
<dbReference type="Pfam" id="PF02518">
    <property type="entry name" value="HATPase_c"/>
    <property type="match status" value="1"/>
</dbReference>
<dbReference type="InParanoid" id="A0A4R6QAP3"/>
<evidence type="ECO:0000256" key="2">
    <source>
        <dbReference type="ARBA" id="ARBA00012438"/>
    </source>
</evidence>
<dbReference type="EC" id="2.7.13.3" evidence="2"/>
<dbReference type="PROSITE" id="PS50112">
    <property type="entry name" value="PAS"/>
    <property type="match status" value="1"/>
</dbReference>
<evidence type="ECO:0000256" key="6">
    <source>
        <dbReference type="ARBA" id="ARBA00022777"/>
    </source>
</evidence>
<gene>
    <name evidence="14" type="ORF">DES47_11716</name>
</gene>
<dbReference type="InterPro" id="IPR000014">
    <property type="entry name" value="PAS"/>
</dbReference>
<keyword evidence="4" id="KW-0808">Transferase</keyword>
<evidence type="ECO:0000259" key="12">
    <source>
        <dbReference type="PROSITE" id="PS50110"/>
    </source>
</evidence>
<sequence>MSADTVSVLDVTRLRRRYTWLVLALALPALLSMLWLAQRQYETYRHTALRELAISADQRSAALDRLLRPVRDDVLRLRALVQDLLGRDLPPSGLSTDFLLPADAAEAGRSEYSLDALPALLKDSGAQLLLSNVQPPGPVQQREALARAAQFGEQAQLAGQANAAMGRVYFIGAAGDQAWLHPWQPSASLLNDAGARTLTAYLKGLALRTAVASRNVASGEAFEPDWSAPWTDALGTRYITLRAPLWRDVTLLGVVAMDVPLARLQQALAGPAAGQRDGRFWLLDGRDDSLVDHAAGAGLPQLAQERRAEALASDAAIDLGEQALTQRRLQTAPWQVLALLPEARVQRMVLELFWPQLLVAAEFVLILTLVLYLLWRSFTAPALQLVDYLRRAAAEPGAAPPPASRLWTPWFKLVGDTFDQWRASARQAEQTEALKSAIVDHALAAVITTDDDGRVVEFNPAAEAMFQYSRNSALGRPVAELITPERFRQAHNEGMRRMREGSPPRLLGQRIAMRAVRADGSEFPIDIVLWRTHVGERSFFTASIVDATQAHAAEEQIVRQREALRQSEKLSAMGSLLAGVAHELNNPLAILMGRATLLETRTEGLAHLPEGLGLQNDALRIREAAERCARIVRTFLSMARQKKGQQRPVQLNELVHGAVDLLQYSLRTSGIAVELRLAEELPSVLADGDQLGQVLLNLLVNAQQALTGRPQPLKLRIETGLEEERGRAGGRIRQAWLRVADNGPGVAPGLRERIFDPFFTTKGEGAGTGLGLAFSRSVALEHGGSLRLEEVSPTGSGASFRLSLPLAPPEDRQVPADTRPAALEVEQQARILVVDDEAELAQVIREMLESAGYELATAESGEVALELLAEARFDAIVSDLRMPGMDGPALWREVRRLHPALARRMVFVTGDTLSPAAGRFLADTRCPCVDKPFSKADLLDKVRLVLDQA</sequence>
<evidence type="ECO:0000256" key="7">
    <source>
        <dbReference type="ARBA" id="ARBA00022840"/>
    </source>
</evidence>
<reference evidence="14 15" key="1">
    <citation type="submission" date="2019-03" db="EMBL/GenBank/DDBJ databases">
        <title>Genomic Encyclopedia of Type Strains, Phase IV (KMG-IV): sequencing the most valuable type-strain genomes for metagenomic binning, comparative biology and taxonomic classification.</title>
        <authorList>
            <person name="Goeker M."/>
        </authorList>
    </citation>
    <scope>NUCLEOTIDE SEQUENCE [LARGE SCALE GENOMIC DNA]</scope>
    <source>
        <strain evidence="14 15">DSM 16998</strain>
    </source>
</reference>
<dbReference type="SUPFAM" id="SSF47384">
    <property type="entry name" value="Homodimeric domain of signal transducing histidine kinase"/>
    <property type="match status" value="1"/>
</dbReference>
<keyword evidence="10" id="KW-0472">Membrane</keyword>
<proteinExistence type="predicted"/>
<evidence type="ECO:0000256" key="10">
    <source>
        <dbReference type="SAM" id="Phobius"/>
    </source>
</evidence>
<evidence type="ECO:0000259" key="11">
    <source>
        <dbReference type="PROSITE" id="PS50109"/>
    </source>
</evidence>
<dbReference type="SMART" id="SM00387">
    <property type="entry name" value="HATPase_c"/>
    <property type="match status" value="1"/>
</dbReference>
<dbReference type="GO" id="GO:0000155">
    <property type="term" value="F:phosphorelay sensor kinase activity"/>
    <property type="evidence" value="ECO:0007669"/>
    <property type="project" value="InterPro"/>
</dbReference>
<dbReference type="InterPro" id="IPR036890">
    <property type="entry name" value="HATPase_C_sf"/>
</dbReference>
<dbReference type="InterPro" id="IPR001789">
    <property type="entry name" value="Sig_transdc_resp-reg_receiver"/>
</dbReference>
<protein>
    <recommendedName>
        <fullName evidence="2">histidine kinase</fullName>
        <ecNumber evidence="2">2.7.13.3</ecNumber>
    </recommendedName>
</protein>
<feature type="transmembrane region" description="Helical" evidence="10">
    <location>
        <begin position="18"/>
        <end position="37"/>
    </location>
</feature>
<evidence type="ECO:0000256" key="8">
    <source>
        <dbReference type="ARBA" id="ARBA00023012"/>
    </source>
</evidence>
<dbReference type="PROSITE" id="PS50110">
    <property type="entry name" value="RESPONSE_REGULATORY"/>
    <property type="match status" value="1"/>
</dbReference>
<dbReference type="InterPro" id="IPR003661">
    <property type="entry name" value="HisK_dim/P_dom"/>
</dbReference>
<dbReference type="InterPro" id="IPR004358">
    <property type="entry name" value="Sig_transdc_His_kin-like_C"/>
</dbReference>
<organism evidence="14 15">
    <name type="scientific">Roseateles toxinivorans</name>
    <dbReference type="NCBI Taxonomy" id="270368"/>
    <lineage>
        <taxon>Bacteria</taxon>
        <taxon>Pseudomonadati</taxon>
        <taxon>Pseudomonadota</taxon>
        <taxon>Betaproteobacteria</taxon>
        <taxon>Burkholderiales</taxon>
        <taxon>Sphaerotilaceae</taxon>
        <taxon>Roseateles</taxon>
    </lineage>
</organism>
<dbReference type="Gene3D" id="1.10.287.130">
    <property type="match status" value="1"/>
</dbReference>
<dbReference type="InterPro" id="IPR036097">
    <property type="entry name" value="HisK_dim/P_sf"/>
</dbReference>
<dbReference type="SMART" id="SM00388">
    <property type="entry name" value="HisKA"/>
    <property type="match status" value="1"/>
</dbReference>
<dbReference type="SMART" id="SM00091">
    <property type="entry name" value="PAS"/>
    <property type="match status" value="1"/>
</dbReference>
<accession>A0A4R6QAP3</accession>
<feature type="domain" description="PAS" evidence="13">
    <location>
        <begin position="431"/>
        <end position="502"/>
    </location>
</feature>
<dbReference type="InterPro" id="IPR005467">
    <property type="entry name" value="His_kinase_dom"/>
</dbReference>
<evidence type="ECO:0000313" key="15">
    <source>
        <dbReference type="Proteomes" id="UP000295361"/>
    </source>
</evidence>
<keyword evidence="15" id="KW-1185">Reference proteome</keyword>
<name>A0A4R6QAP3_9BURK</name>
<dbReference type="Pfam" id="PF13426">
    <property type="entry name" value="PAS_9"/>
    <property type="match status" value="1"/>
</dbReference>
<feature type="domain" description="Response regulatory" evidence="12">
    <location>
        <begin position="830"/>
        <end position="946"/>
    </location>
</feature>
<dbReference type="SUPFAM" id="SSF52172">
    <property type="entry name" value="CheY-like"/>
    <property type="match status" value="1"/>
</dbReference>
<dbReference type="SUPFAM" id="SSF55874">
    <property type="entry name" value="ATPase domain of HSP90 chaperone/DNA topoisomerase II/histidine kinase"/>
    <property type="match status" value="1"/>
</dbReference>
<dbReference type="PRINTS" id="PR00344">
    <property type="entry name" value="BCTRLSENSOR"/>
</dbReference>
<feature type="domain" description="Histidine kinase" evidence="11">
    <location>
        <begin position="579"/>
        <end position="808"/>
    </location>
</feature>
<dbReference type="SMART" id="SM00448">
    <property type="entry name" value="REC"/>
    <property type="match status" value="1"/>
</dbReference>
<evidence type="ECO:0000256" key="9">
    <source>
        <dbReference type="PROSITE-ProRule" id="PRU00169"/>
    </source>
</evidence>
<dbReference type="GO" id="GO:0005524">
    <property type="term" value="F:ATP binding"/>
    <property type="evidence" value="ECO:0007669"/>
    <property type="project" value="UniProtKB-KW"/>
</dbReference>
<evidence type="ECO:0000256" key="4">
    <source>
        <dbReference type="ARBA" id="ARBA00022679"/>
    </source>
</evidence>
<evidence type="ECO:0000256" key="1">
    <source>
        <dbReference type="ARBA" id="ARBA00000085"/>
    </source>
</evidence>
<evidence type="ECO:0000313" key="14">
    <source>
        <dbReference type="EMBL" id="TDP59698.1"/>
    </source>
</evidence>
<keyword evidence="7" id="KW-0067">ATP-binding</keyword>
<keyword evidence="10" id="KW-1133">Transmembrane helix</keyword>
<keyword evidence="8" id="KW-0902">Two-component regulatory system</keyword>
<evidence type="ECO:0000256" key="3">
    <source>
        <dbReference type="ARBA" id="ARBA00022553"/>
    </source>
</evidence>
<dbReference type="Gene3D" id="3.30.450.20">
    <property type="entry name" value="PAS domain"/>
    <property type="match status" value="1"/>
</dbReference>
<dbReference type="FunCoup" id="A0A4R6QAP3">
    <property type="interactions" value="354"/>
</dbReference>
<dbReference type="CDD" id="cd00082">
    <property type="entry name" value="HisKA"/>
    <property type="match status" value="1"/>
</dbReference>
<dbReference type="InterPro" id="IPR011006">
    <property type="entry name" value="CheY-like_superfamily"/>
</dbReference>
<dbReference type="InterPro" id="IPR035965">
    <property type="entry name" value="PAS-like_dom_sf"/>
</dbReference>
<dbReference type="Pfam" id="PF00512">
    <property type="entry name" value="HisKA"/>
    <property type="match status" value="1"/>
</dbReference>
<evidence type="ECO:0000259" key="13">
    <source>
        <dbReference type="PROSITE" id="PS50112"/>
    </source>
</evidence>
<dbReference type="EMBL" id="SNXS01000017">
    <property type="protein sequence ID" value="TDP59698.1"/>
    <property type="molecule type" value="Genomic_DNA"/>
</dbReference>
<keyword evidence="6" id="KW-0418">Kinase</keyword>